<accession>A0A4U0RM65</accession>
<dbReference type="RefSeq" id="WP_136730882.1">
    <property type="nucleotide sequence ID" value="NZ_SUMC01000172.1"/>
</dbReference>
<sequence length="99" mass="10647">MTTPRHALADANRLMEQLSGEQRADTWFGHCEQKHHVHLSHALTALGDTRRARESQDHALALSAPTSTMTRTLLTIDAAACTHPGTAIPNKPAAAPPPP</sequence>
<comment type="caution">
    <text evidence="1">The sequence shown here is derived from an EMBL/GenBank/DDBJ whole genome shotgun (WGS) entry which is preliminary data.</text>
</comment>
<protein>
    <submittedName>
        <fullName evidence="1">Uncharacterized protein</fullName>
    </submittedName>
</protein>
<dbReference type="EMBL" id="SUMC01000172">
    <property type="protein sequence ID" value="TJZ95880.1"/>
    <property type="molecule type" value="Genomic_DNA"/>
</dbReference>
<dbReference type="OrthoDB" id="3504241at2"/>
<gene>
    <name evidence="1" type="ORF">FCI23_51685</name>
</gene>
<dbReference type="Proteomes" id="UP000305778">
    <property type="component" value="Unassembled WGS sequence"/>
</dbReference>
<reference evidence="1 2" key="1">
    <citation type="submission" date="2019-04" db="EMBL/GenBank/DDBJ databases">
        <title>Streptomyces oryziradicis sp. nov., a novel actinomycete isolated from rhizosphere soil of rice (Oryza sativa L.).</title>
        <authorList>
            <person name="Li C."/>
        </authorList>
    </citation>
    <scope>NUCLEOTIDE SEQUENCE [LARGE SCALE GENOMIC DNA]</scope>
    <source>
        <strain evidence="1 2">NEAU-C40</strain>
    </source>
</reference>
<name>A0A4U0RM65_9ACTN</name>
<proteinExistence type="predicted"/>
<dbReference type="AlphaFoldDB" id="A0A4U0RM65"/>
<evidence type="ECO:0000313" key="1">
    <source>
        <dbReference type="EMBL" id="TJZ95880.1"/>
    </source>
</evidence>
<keyword evidence="2" id="KW-1185">Reference proteome</keyword>
<organism evidence="1 2">
    <name type="scientific">Actinacidiphila oryziradicis</name>
    <dbReference type="NCBI Taxonomy" id="2571141"/>
    <lineage>
        <taxon>Bacteria</taxon>
        <taxon>Bacillati</taxon>
        <taxon>Actinomycetota</taxon>
        <taxon>Actinomycetes</taxon>
        <taxon>Kitasatosporales</taxon>
        <taxon>Streptomycetaceae</taxon>
        <taxon>Actinacidiphila</taxon>
    </lineage>
</organism>
<evidence type="ECO:0000313" key="2">
    <source>
        <dbReference type="Proteomes" id="UP000305778"/>
    </source>
</evidence>